<keyword evidence="4" id="KW-1185">Reference proteome</keyword>
<feature type="region of interest" description="Disordered" evidence="2">
    <location>
        <begin position="932"/>
        <end position="957"/>
    </location>
</feature>
<evidence type="ECO:0000313" key="3">
    <source>
        <dbReference type="EMBL" id="KAL0497959.1"/>
    </source>
</evidence>
<feature type="region of interest" description="Disordered" evidence="2">
    <location>
        <begin position="857"/>
        <end position="882"/>
    </location>
</feature>
<organism evidence="3 4">
    <name type="scientific">Leishmania lindenbergi</name>
    <dbReference type="NCBI Taxonomy" id="651832"/>
    <lineage>
        <taxon>Eukaryota</taxon>
        <taxon>Discoba</taxon>
        <taxon>Euglenozoa</taxon>
        <taxon>Kinetoplastea</taxon>
        <taxon>Metakinetoplastina</taxon>
        <taxon>Trypanosomatida</taxon>
        <taxon>Trypanosomatidae</taxon>
        <taxon>Leishmaniinae</taxon>
        <taxon>Leishmania</taxon>
    </lineage>
</organism>
<feature type="coiled-coil region" evidence="1">
    <location>
        <begin position="629"/>
        <end position="656"/>
    </location>
</feature>
<feature type="region of interest" description="Disordered" evidence="2">
    <location>
        <begin position="603"/>
        <end position="625"/>
    </location>
</feature>
<feature type="region of interest" description="Disordered" evidence="2">
    <location>
        <begin position="657"/>
        <end position="687"/>
    </location>
</feature>
<dbReference type="EMBL" id="JBAMZK010000033">
    <property type="protein sequence ID" value="KAL0497959.1"/>
    <property type="molecule type" value="Genomic_DNA"/>
</dbReference>
<dbReference type="AlphaFoldDB" id="A0AAW3A3B1"/>
<gene>
    <name evidence="3" type="ORF">Q4I31_006261</name>
</gene>
<accession>A0AAW3A3B1</accession>
<feature type="compositionally biased region" description="Basic and acidic residues" evidence="2">
    <location>
        <begin position="935"/>
        <end position="945"/>
    </location>
</feature>
<sequence>MTSEAPPLTSIEEPSLRSGLLGSAAASHTELSLRTRGDLEERDGHHVTVKDGAGSVKYSLPSFGAMSRKQGEMPQYSRRRDQSDAAVITDSSKVSKVTVAIAEAVPRIAQEQTSAAEAYEGRWSKELQQSTATEDELRQLYQQLEKELVGTRRAVNIAEARHKRELDLLKQQLEQERTERVKAEQDREDLLDQARMSPLFTPGTGDTSLGAEQGSDSRGGRSRCISPSNAHLSDVFYDKLKEREERARARVRKEFVRQAQENLYAEQRKRADAEKETEMALKRVSKAEDDISKLQEALQEATSVVEAKDVQLHERAIHVQELEAQVLLLEHQLAASEDAGRLSTELATKNLEEAKALADQRQVELETQRQFVYQLQEKIGLTTRDLFDRENDQEGVLRTVHELRTRCRHLEEEFAAEVQEATTLLEQKQKRAEDEAALLRGRNDELKQRCAAMGAELSELSTRLEHKNNEVTQLRARNEKDLSECHIEIRSLQLQLERLTEGAQWRSSESVTAKEIERQEHAALVRQYAAEARAVQEELDRLKAQFHRENEKHLSVVLDLSKQITALKQENTQLEHAVNIREHDSIDAARLLGHARQELSQLREERRRMSVSQVNPREGSRSRSPVSSYDVVLRRIAELENEQKDLTERLYVANRTAQQPKKGRALVGRQHHHRSHREFSVPPTDSFLQMSDDEGERRWVVDEIVANAPRGLAVGSLISASSRHREATTALADLLESMVEKLQWITHNAEQQEAPSAQRNSPIAPPTLQERRMRQSIQPEEREAINCVVASCMAALECFHLRRTSSPFYPSFFDDGAERTSNEAAAAAAAAQREGRSSGCDAAPLSLVTSFVGDGDRVAARTRSSPPAADRRSPHVQNHHGVLQDITRMELGLEHSPQIRLERSKRNSQRSCSSTAADWWPQHVRNHCGLVHHTTRTERPRDHSPQEPLGRPRRSFQCPRSAVSCNEDILAYFSHTSATTPHPVTERAACRNTAASVLQHEKREWSSSGKRAADNPGTVQCIQLRIRASVSEGNREELQSEPCWEGEEHMAAIERGEQFAFPVLRHRSAGDTSTTETPPARPRRIRAAPKSHRASGGTVVAPLTKADSSA</sequence>
<feature type="compositionally biased region" description="Basic residues" evidence="2">
    <location>
        <begin position="1081"/>
        <end position="1093"/>
    </location>
</feature>
<feature type="region of interest" description="Disordered" evidence="2">
    <location>
        <begin position="179"/>
        <end position="226"/>
    </location>
</feature>
<evidence type="ECO:0000256" key="2">
    <source>
        <dbReference type="SAM" id="MobiDB-lite"/>
    </source>
</evidence>
<feature type="region of interest" description="Disordered" evidence="2">
    <location>
        <begin position="1066"/>
        <end position="1110"/>
    </location>
</feature>
<feature type="region of interest" description="Disordered" evidence="2">
    <location>
        <begin position="750"/>
        <end position="775"/>
    </location>
</feature>
<evidence type="ECO:0000256" key="1">
    <source>
        <dbReference type="SAM" id="Coils"/>
    </source>
</evidence>
<proteinExistence type="predicted"/>
<feature type="coiled-coil region" evidence="1">
    <location>
        <begin position="525"/>
        <end position="577"/>
    </location>
</feature>
<evidence type="ECO:0000313" key="4">
    <source>
        <dbReference type="Proteomes" id="UP001500131"/>
    </source>
</evidence>
<feature type="coiled-coil region" evidence="1">
    <location>
        <begin position="256"/>
        <end position="339"/>
    </location>
</feature>
<feature type="compositionally biased region" description="Polar residues" evidence="2">
    <location>
        <begin position="750"/>
        <end position="761"/>
    </location>
</feature>
<comment type="caution">
    <text evidence="3">The sequence shown here is derived from an EMBL/GenBank/DDBJ whole genome shotgun (WGS) entry which is preliminary data.</text>
</comment>
<feature type="compositionally biased region" description="Basic and acidic residues" evidence="2">
    <location>
        <begin position="31"/>
        <end position="49"/>
    </location>
</feature>
<feature type="coiled-coil region" evidence="1">
    <location>
        <begin position="400"/>
        <end position="484"/>
    </location>
</feature>
<feature type="compositionally biased region" description="Basic and acidic residues" evidence="2">
    <location>
        <begin position="179"/>
        <end position="192"/>
    </location>
</feature>
<keyword evidence="1" id="KW-0175">Coiled coil</keyword>
<evidence type="ECO:0008006" key="5">
    <source>
        <dbReference type="Google" id="ProtNLM"/>
    </source>
</evidence>
<dbReference type="Proteomes" id="UP001500131">
    <property type="component" value="Unassembled WGS sequence"/>
</dbReference>
<feature type="compositionally biased region" description="Basic residues" evidence="2">
    <location>
        <begin position="661"/>
        <end position="676"/>
    </location>
</feature>
<protein>
    <recommendedName>
        <fullName evidence="5">200 kDa antigen p200</fullName>
    </recommendedName>
</protein>
<feature type="region of interest" description="Disordered" evidence="2">
    <location>
        <begin position="1"/>
        <end position="84"/>
    </location>
</feature>
<name>A0AAW3A3B1_9TRYP</name>
<reference evidence="3 4" key="1">
    <citation type="submission" date="2024-02" db="EMBL/GenBank/DDBJ databases">
        <title>FIRST GENOME SEQUENCES OF Leishmania (Viannia) shawi, Leishmania (Viannia) lindenbergi AND Leishmania (Viannia) utingensis.</title>
        <authorList>
            <person name="Resadore F."/>
            <person name="Custodio M.G.F."/>
            <person name="Boite M.C."/>
            <person name="Cupolillo E."/>
            <person name="Ferreira G.E.M."/>
        </authorList>
    </citation>
    <scope>NUCLEOTIDE SEQUENCE [LARGE SCALE GENOMIC DNA]</scope>
    <source>
        <strain evidence="3 4">MHOM/BR/1966/M15733</strain>
    </source>
</reference>